<dbReference type="EMBL" id="CATNWA010018550">
    <property type="protein sequence ID" value="CAI9608062.1"/>
    <property type="molecule type" value="Genomic_DNA"/>
</dbReference>
<proteinExistence type="predicted"/>
<comment type="caution">
    <text evidence="1">The sequence shown here is derived from an EMBL/GenBank/DDBJ whole genome shotgun (WGS) entry which is preliminary data.</text>
</comment>
<sequence length="27" mass="3065">MLILPNIIHTTDLLIKVGRIQYGTTCH</sequence>
<evidence type="ECO:0000313" key="2">
    <source>
        <dbReference type="Proteomes" id="UP001162483"/>
    </source>
</evidence>
<organism evidence="1 2">
    <name type="scientific">Staurois parvus</name>
    <dbReference type="NCBI Taxonomy" id="386267"/>
    <lineage>
        <taxon>Eukaryota</taxon>
        <taxon>Metazoa</taxon>
        <taxon>Chordata</taxon>
        <taxon>Craniata</taxon>
        <taxon>Vertebrata</taxon>
        <taxon>Euteleostomi</taxon>
        <taxon>Amphibia</taxon>
        <taxon>Batrachia</taxon>
        <taxon>Anura</taxon>
        <taxon>Neobatrachia</taxon>
        <taxon>Ranoidea</taxon>
        <taxon>Ranidae</taxon>
        <taxon>Staurois</taxon>
    </lineage>
</organism>
<gene>
    <name evidence="1" type="ORF">SPARVUS_LOCUS14042165</name>
</gene>
<reference evidence="1" key="1">
    <citation type="submission" date="2023-05" db="EMBL/GenBank/DDBJ databases">
        <authorList>
            <person name="Stuckert A."/>
        </authorList>
    </citation>
    <scope>NUCLEOTIDE SEQUENCE</scope>
</reference>
<name>A0ABN9GIF0_9NEOB</name>
<keyword evidence="2" id="KW-1185">Reference proteome</keyword>
<dbReference type="Proteomes" id="UP001162483">
    <property type="component" value="Unassembled WGS sequence"/>
</dbReference>
<protein>
    <submittedName>
        <fullName evidence="1">Uncharacterized protein</fullName>
    </submittedName>
</protein>
<evidence type="ECO:0000313" key="1">
    <source>
        <dbReference type="EMBL" id="CAI9608062.1"/>
    </source>
</evidence>
<accession>A0ABN9GIF0</accession>